<name>R4Z3T9_9ACTN</name>
<dbReference type="InterPro" id="IPR005467">
    <property type="entry name" value="His_kinase_dom"/>
</dbReference>
<evidence type="ECO:0000256" key="7">
    <source>
        <dbReference type="ARBA" id="ARBA00022840"/>
    </source>
</evidence>
<keyword evidence="4 9" id="KW-0808">Transferase</keyword>
<dbReference type="SMART" id="SM00911">
    <property type="entry name" value="HWE_HK"/>
    <property type="match status" value="1"/>
</dbReference>
<dbReference type="InterPro" id="IPR036890">
    <property type="entry name" value="HATPase_C_sf"/>
</dbReference>
<dbReference type="GO" id="GO:0005524">
    <property type="term" value="F:ATP binding"/>
    <property type="evidence" value="ECO:0007669"/>
    <property type="project" value="UniProtKB-KW"/>
</dbReference>
<evidence type="ECO:0000259" key="8">
    <source>
        <dbReference type="PROSITE" id="PS50109"/>
    </source>
</evidence>
<dbReference type="SMART" id="SM00387">
    <property type="entry name" value="HATPase_c"/>
    <property type="match status" value="1"/>
</dbReference>
<dbReference type="Pfam" id="PF02518">
    <property type="entry name" value="HATPase_c"/>
    <property type="match status" value="1"/>
</dbReference>
<dbReference type="EMBL" id="CANL01000025">
    <property type="protein sequence ID" value="CCM63971.1"/>
    <property type="molecule type" value="Genomic_DNA"/>
</dbReference>
<evidence type="ECO:0000256" key="1">
    <source>
        <dbReference type="ARBA" id="ARBA00000085"/>
    </source>
</evidence>
<dbReference type="AlphaFoldDB" id="R4Z3T9"/>
<feature type="domain" description="Histidine kinase" evidence="8">
    <location>
        <begin position="285"/>
        <end position="486"/>
    </location>
</feature>
<dbReference type="Pfam" id="PF07568">
    <property type="entry name" value="HisKA_2"/>
    <property type="match status" value="1"/>
</dbReference>
<dbReference type="InterPro" id="IPR011495">
    <property type="entry name" value="Sig_transdc_His_kin_sub2_dim/P"/>
</dbReference>
<keyword evidence="3" id="KW-0597">Phosphoprotein</keyword>
<dbReference type="GO" id="GO:0004673">
    <property type="term" value="F:protein histidine kinase activity"/>
    <property type="evidence" value="ECO:0007669"/>
    <property type="project" value="UniProtKB-EC"/>
</dbReference>
<proteinExistence type="predicted"/>
<evidence type="ECO:0000256" key="6">
    <source>
        <dbReference type="ARBA" id="ARBA00022777"/>
    </source>
</evidence>
<dbReference type="Gene3D" id="3.30.565.10">
    <property type="entry name" value="Histidine kinase-like ATPase, C-terminal domain"/>
    <property type="match status" value="1"/>
</dbReference>
<dbReference type="SUPFAM" id="SSF55874">
    <property type="entry name" value="ATPase domain of HSP90 chaperone/DNA topoisomerase II/histidine kinase"/>
    <property type="match status" value="1"/>
</dbReference>
<accession>R4Z3T9</accession>
<organism evidence="9 10">
    <name type="scientific">Candidatus Neomicrothrix parvicella RN1</name>
    <dbReference type="NCBI Taxonomy" id="1229780"/>
    <lineage>
        <taxon>Bacteria</taxon>
        <taxon>Bacillati</taxon>
        <taxon>Actinomycetota</taxon>
        <taxon>Acidimicrobiia</taxon>
        <taxon>Acidimicrobiales</taxon>
        <taxon>Microthrixaceae</taxon>
        <taxon>Candidatus Neomicrothrix</taxon>
    </lineage>
</organism>
<dbReference type="InterPro" id="IPR022066">
    <property type="entry name" value="PdtaS_GAF"/>
</dbReference>
<dbReference type="STRING" id="1229780.BN381_310067"/>
<reference evidence="9 10" key="1">
    <citation type="journal article" date="2013" name="ISME J.">
        <title>Metabolic model for the filamentous 'Candidatus Microthrix parvicella' based on genomic and metagenomic analyses.</title>
        <authorList>
            <person name="Jon McIlroy S."/>
            <person name="Kristiansen R."/>
            <person name="Albertsen M."/>
            <person name="Michael Karst S."/>
            <person name="Rossetti S."/>
            <person name="Lund Nielsen J."/>
            <person name="Tandoi V."/>
            <person name="James Seviour R."/>
            <person name="Nielsen P.H."/>
        </authorList>
    </citation>
    <scope>NUCLEOTIDE SEQUENCE [LARGE SCALE GENOMIC DNA]</scope>
    <source>
        <strain evidence="9 10">RN1</strain>
    </source>
</reference>
<comment type="catalytic activity">
    <reaction evidence="1">
        <text>ATP + protein L-histidine = ADP + protein N-phospho-L-histidine.</text>
        <dbReference type="EC" id="2.7.13.3"/>
    </reaction>
</comment>
<evidence type="ECO:0000313" key="10">
    <source>
        <dbReference type="Proteomes" id="UP000018291"/>
    </source>
</evidence>
<keyword evidence="5" id="KW-0547">Nucleotide-binding</keyword>
<dbReference type="Proteomes" id="UP000018291">
    <property type="component" value="Unassembled WGS sequence"/>
</dbReference>
<dbReference type="RefSeq" id="WP_012227367.1">
    <property type="nucleotide sequence ID" value="NZ_HG422565.1"/>
</dbReference>
<dbReference type="Gene3D" id="3.30.450.280">
    <property type="entry name" value="GAF domain"/>
    <property type="match status" value="1"/>
</dbReference>
<keyword evidence="10" id="KW-1185">Reference proteome</keyword>
<comment type="caution">
    <text evidence="9">The sequence shown here is derived from an EMBL/GenBank/DDBJ whole genome shotgun (WGS) entry which is preliminary data.</text>
</comment>
<evidence type="ECO:0000256" key="3">
    <source>
        <dbReference type="ARBA" id="ARBA00022553"/>
    </source>
</evidence>
<dbReference type="PROSITE" id="PS50109">
    <property type="entry name" value="HIS_KIN"/>
    <property type="match status" value="1"/>
</dbReference>
<protein>
    <recommendedName>
        <fullName evidence="2">histidine kinase</fullName>
        <ecNumber evidence="2">2.7.13.3</ecNumber>
    </recommendedName>
</protein>
<dbReference type="OrthoDB" id="9767435at2"/>
<dbReference type="InterPro" id="IPR038424">
    <property type="entry name" value="H_kinase_PdtaS_GAF_sf"/>
</dbReference>
<dbReference type="PANTHER" id="PTHR41523">
    <property type="entry name" value="TWO-COMPONENT SYSTEM SENSOR PROTEIN"/>
    <property type="match status" value="1"/>
</dbReference>
<evidence type="ECO:0000313" key="9">
    <source>
        <dbReference type="EMBL" id="CCM63971.1"/>
    </source>
</evidence>
<keyword evidence="7" id="KW-0067">ATP-binding</keyword>
<gene>
    <name evidence="9" type="ORF">BN381_310067</name>
</gene>
<evidence type="ECO:0000256" key="5">
    <source>
        <dbReference type="ARBA" id="ARBA00022741"/>
    </source>
</evidence>
<evidence type="ECO:0000256" key="2">
    <source>
        <dbReference type="ARBA" id="ARBA00012438"/>
    </source>
</evidence>
<dbReference type="InterPro" id="IPR011102">
    <property type="entry name" value="Sig_transdc_His_kinase_HWE"/>
</dbReference>
<dbReference type="HOGENOM" id="CLU_045351_1_0_11"/>
<dbReference type="EC" id="2.7.13.3" evidence="2"/>
<dbReference type="eggNOG" id="COG3920">
    <property type="taxonomic scope" value="Bacteria"/>
</dbReference>
<sequence length="506" mass="54690">MNELPEAPNAQVVVPEDPQEDHLRRLVTMWGVLSDLSFGDLLLYVPAGRGYMVRSQVRPATGQTLYKSDRVGSWAAGADRPHVERAWRSGAIEGGDLFVEELGVSVTVQAIPVRWRNRVVAVMTSEQAPTHRQPGELERTYQAIFERFVSMIAAGEFPYAPGPEDRVLSEPPRVGDGILLLDGDGRVVFASPNAVSALNRAGVEGSVMNTHLAEAGLDQLATRLAFRTRRPTSEEVAAGSVVIDLEVLPLLERQAVNGAVVFLRDVSEIRQLDLLLLSKDATIREIHHRVKNNLQTISSLLRLQGRRIAHPEADRAVNESVQRIQAIAVVYELLSREHRDDVELREIVAAIVRTMDQVTGAHVLIRLSGTAGRVPSDAATALAIVVNELIQNALDHAFPHLGEDDLPQPMVWVTLDREASSLRVEVVDNGIGVPEALDPAGGGLGLTIVSSLVTEELAGTIEIGPRQGEGAGLSGTRAQVEVEVADVAPGGKNDPTQELPILRLGG</sequence>
<keyword evidence="6 9" id="KW-0418">Kinase</keyword>
<dbReference type="InterPro" id="IPR003594">
    <property type="entry name" value="HATPase_dom"/>
</dbReference>
<dbReference type="PANTHER" id="PTHR41523:SF8">
    <property type="entry name" value="ETHYLENE RESPONSE SENSOR PROTEIN"/>
    <property type="match status" value="1"/>
</dbReference>
<dbReference type="Gene3D" id="3.30.450.20">
    <property type="entry name" value="PAS domain"/>
    <property type="match status" value="1"/>
</dbReference>
<dbReference type="Pfam" id="PF12282">
    <property type="entry name" value="GAF_PdtaS"/>
    <property type="match status" value="1"/>
</dbReference>
<evidence type="ECO:0000256" key="4">
    <source>
        <dbReference type="ARBA" id="ARBA00022679"/>
    </source>
</evidence>